<dbReference type="GO" id="GO:0005737">
    <property type="term" value="C:cytoplasm"/>
    <property type="evidence" value="ECO:0000318"/>
    <property type="project" value="GO_Central"/>
</dbReference>
<dbReference type="InterPro" id="IPR008974">
    <property type="entry name" value="TRAF-like"/>
</dbReference>
<evidence type="ECO:0008006" key="9">
    <source>
        <dbReference type="Google" id="ProtNLM"/>
    </source>
</evidence>
<keyword evidence="8" id="KW-1185">Reference proteome</keyword>
<dbReference type="CDD" id="cd00121">
    <property type="entry name" value="MATH"/>
    <property type="match status" value="1"/>
</dbReference>
<dbReference type="GO" id="GO:0043161">
    <property type="term" value="P:proteasome-mediated ubiquitin-dependent protein catabolic process"/>
    <property type="evidence" value="ECO:0000318"/>
    <property type="project" value="GO_Central"/>
</dbReference>
<keyword evidence="2" id="KW-0677">Repeat</keyword>
<dbReference type="KEGG" id="cre:CHLRE_01g048501v5"/>
<dbReference type="Gramene" id="PNW88871">
    <property type="protein sequence ID" value="PNW88871"/>
    <property type="gene ID" value="CHLRE_01g048501v5"/>
</dbReference>
<dbReference type="PROSITE" id="PS50144">
    <property type="entry name" value="MATH"/>
    <property type="match status" value="1"/>
</dbReference>
<evidence type="ECO:0000259" key="5">
    <source>
        <dbReference type="PROSITE" id="PS50097"/>
    </source>
</evidence>
<dbReference type="Gene3D" id="3.30.710.10">
    <property type="entry name" value="Potassium Channel Kv1.1, Chain A"/>
    <property type="match status" value="1"/>
</dbReference>
<dbReference type="Pfam" id="PF00651">
    <property type="entry name" value="BTB"/>
    <property type="match status" value="1"/>
</dbReference>
<proteinExistence type="predicted"/>
<protein>
    <recommendedName>
        <fullName evidence="9">BTB domain-containing protein</fullName>
    </recommendedName>
</protein>
<keyword evidence="3" id="KW-0040">ANK repeat</keyword>
<name>A0A2K3E7W1_CHLRE</name>
<evidence type="ECO:0000256" key="1">
    <source>
        <dbReference type="ARBA" id="ARBA00004906"/>
    </source>
</evidence>
<evidence type="ECO:0000313" key="7">
    <source>
        <dbReference type="EMBL" id="PNW88871.1"/>
    </source>
</evidence>
<dbReference type="Gene3D" id="2.60.210.10">
    <property type="entry name" value="Apoptosis, Tumor Necrosis Factor Receptor Associated Protein 2, Chain A"/>
    <property type="match status" value="1"/>
</dbReference>
<dbReference type="PANTHER" id="PTHR46231">
    <property type="entry name" value="ANKYRIN REPEAT AND BTB/POZ DOMAIN-CONTAINING PROTEIN 1"/>
    <property type="match status" value="1"/>
</dbReference>
<dbReference type="SUPFAM" id="SSF49599">
    <property type="entry name" value="TRAF domain-like"/>
    <property type="match status" value="1"/>
</dbReference>
<dbReference type="InterPro" id="IPR011333">
    <property type="entry name" value="SKP1/BTB/POZ_sf"/>
</dbReference>
<dbReference type="PROSITE" id="PS50097">
    <property type="entry name" value="BTB"/>
    <property type="match status" value="1"/>
</dbReference>
<dbReference type="GeneID" id="5715706"/>
<dbReference type="OrthoDB" id="546239at2759"/>
<dbReference type="SMART" id="SM00225">
    <property type="entry name" value="BTB"/>
    <property type="match status" value="1"/>
</dbReference>
<dbReference type="SUPFAM" id="SSF54695">
    <property type="entry name" value="POZ domain"/>
    <property type="match status" value="1"/>
</dbReference>
<dbReference type="ExpressionAtlas" id="A0A2K3E7W1">
    <property type="expression patterns" value="baseline and differential"/>
</dbReference>
<gene>
    <name evidence="7" type="ORF">CHLRE_01g048501v5</name>
</gene>
<accession>A0A2K3E7W1</accession>
<evidence type="ECO:0000256" key="3">
    <source>
        <dbReference type="ARBA" id="ARBA00023043"/>
    </source>
</evidence>
<dbReference type="PaxDb" id="3055-EDP09963"/>
<evidence type="ECO:0000313" key="8">
    <source>
        <dbReference type="Proteomes" id="UP000006906"/>
    </source>
</evidence>
<dbReference type="GO" id="GO:0030162">
    <property type="term" value="P:regulation of proteolysis"/>
    <property type="evidence" value="ECO:0000318"/>
    <property type="project" value="GO_Central"/>
</dbReference>
<feature type="region of interest" description="Disordered" evidence="4">
    <location>
        <begin position="193"/>
        <end position="226"/>
    </location>
</feature>
<dbReference type="InterPro" id="IPR002083">
    <property type="entry name" value="MATH/TRAF_dom"/>
</dbReference>
<dbReference type="InParanoid" id="A0A2K3E7W1"/>
<sequence>MAFMKYSREWLIKDFKKLSDSQQSLPFKLGAHVWRLELYPHQIEEPHTHLSVFLRSLVDVDGTAVPPMPPTKSNITVQNWLNPENSFCTEDDSPSVFAPGQALGWRRLLPLSRLASGFLRARDAALLVPAAAIRLPSAAAAAAGRRAAARKLLPAPPLVACVRTSWRCWMDDPGPTCDLTIIATAAAAAGAAEGDSGGGGSGAGTQGETTGGKATGSEGQKKRKRGALTAAATVTAAGAGAAAAAGGAGCTRSFAVHRAILAARCPYFATHFASGLGDSNTCELHMPDTDPDALAALLRFMYGGELRVASREQARSCLELADRLLLPTAVGLLRDHLLSTLSTAAVVADLVWAACLAEGQGQEELLTGLVDYAAEQEADMPEEQVAQLAAAHPVLMAQLFRARVRAAKRLCTASS</sequence>
<evidence type="ECO:0000259" key="6">
    <source>
        <dbReference type="PROSITE" id="PS50144"/>
    </source>
</evidence>
<dbReference type="Proteomes" id="UP000006906">
    <property type="component" value="Chromosome 1"/>
</dbReference>
<comment type="pathway">
    <text evidence="1">Protein modification; protein ubiquitination.</text>
</comment>
<organism evidence="7 8">
    <name type="scientific">Chlamydomonas reinhardtii</name>
    <name type="common">Chlamydomonas smithii</name>
    <dbReference type="NCBI Taxonomy" id="3055"/>
    <lineage>
        <taxon>Eukaryota</taxon>
        <taxon>Viridiplantae</taxon>
        <taxon>Chlorophyta</taxon>
        <taxon>core chlorophytes</taxon>
        <taxon>Chlorophyceae</taxon>
        <taxon>CS clade</taxon>
        <taxon>Chlamydomonadales</taxon>
        <taxon>Chlamydomonadaceae</taxon>
        <taxon>Chlamydomonas</taxon>
    </lineage>
</organism>
<dbReference type="CDD" id="cd18186">
    <property type="entry name" value="BTB_POZ_ZBTB_KLHL-like"/>
    <property type="match status" value="1"/>
</dbReference>
<dbReference type="InterPro" id="IPR044515">
    <property type="entry name" value="ABTB1"/>
</dbReference>
<dbReference type="PANTHER" id="PTHR46231:SF1">
    <property type="entry name" value="ANKYRIN REPEAT AND BTB_POZ DOMAIN-CONTAINING PROTEIN 1"/>
    <property type="match status" value="1"/>
</dbReference>
<dbReference type="EMBL" id="CM008962">
    <property type="protein sequence ID" value="PNW88871.1"/>
    <property type="molecule type" value="Genomic_DNA"/>
</dbReference>
<reference evidence="7 8" key="1">
    <citation type="journal article" date="2007" name="Science">
        <title>The Chlamydomonas genome reveals the evolution of key animal and plant functions.</title>
        <authorList>
            <person name="Merchant S.S."/>
            <person name="Prochnik S.E."/>
            <person name="Vallon O."/>
            <person name="Harris E.H."/>
            <person name="Karpowicz S.J."/>
            <person name="Witman G.B."/>
            <person name="Terry A."/>
            <person name="Salamov A."/>
            <person name="Fritz-Laylin L.K."/>
            <person name="Marechal-Drouard L."/>
            <person name="Marshall W.F."/>
            <person name="Qu L.H."/>
            <person name="Nelson D.R."/>
            <person name="Sanderfoot A.A."/>
            <person name="Spalding M.H."/>
            <person name="Kapitonov V.V."/>
            <person name="Ren Q."/>
            <person name="Ferris P."/>
            <person name="Lindquist E."/>
            <person name="Shapiro H."/>
            <person name="Lucas S.M."/>
            <person name="Grimwood J."/>
            <person name="Schmutz J."/>
            <person name="Cardol P."/>
            <person name="Cerutti H."/>
            <person name="Chanfreau G."/>
            <person name="Chen C.L."/>
            <person name="Cognat V."/>
            <person name="Croft M.T."/>
            <person name="Dent R."/>
            <person name="Dutcher S."/>
            <person name="Fernandez E."/>
            <person name="Fukuzawa H."/>
            <person name="Gonzalez-Ballester D."/>
            <person name="Gonzalez-Halphen D."/>
            <person name="Hallmann A."/>
            <person name="Hanikenne M."/>
            <person name="Hippler M."/>
            <person name="Inwood W."/>
            <person name="Jabbari K."/>
            <person name="Kalanon M."/>
            <person name="Kuras R."/>
            <person name="Lefebvre P.A."/>
            <person name="Lemaire S.D."/>
            <person name="Lobanov A.V."/>
            <person name="Lohr M."/>
            <person name="Manuell A."/>
            <person name="Meier I."/>
            <person name="Mets L."/>
            <person name="Mittag M."/>
            <person name="Mittelmeier T."/>
            <person name="Moroney J.V."/>
            <person name="Moseley J."/>
            <person name="Napoli C."/>
            <person name="Nedelcu A.M."/>
            <person name="Niyogi K."/>
            <person name="Novoselov S.V."/>
            <person name="Paulsen I.T."/>
            <person name="Pazour G."/>
            <person name="Purton S."/>
            <person name="Ral J.P."/>
            <person name="Riano-Pachon D.M."/>
            <person name="Riekhof W."/>
            <person name="Rymarquis L."/>
            <person name="Schroda M."/>
            <person name="Stern D."/>
            <person name="Umen J."/>
            <person name="Willows R."/>
            <person name="Wilson N."/>
            <person name="Zimmer S.L."/>
            <person name="Allmer J."/>
            <person name="Balk J."/>
            <person name="Bisova K."/>
            <person name="Chen C.J."/>
            <person name="Elias M."/>
            <person name="Gendler K."/>
            <person name="Hauser C."/>
            <person name="Lamb M.R."/>
            <person name="Ledford H."/>
            <person name="Long J.C."/>
            <person name="Minagawa J."/>
            <person name="Page M.D."/>
            <person name="Pan J."/>
            <person name="Pootakham W."/>
            <person name="Roje S."/>
            <person name="Rose A."/>
            <person name="Stahlberg E."/>
            <person name="Terauchi A.M."/>
            <person name="Yang P."/>
            <person name="Ball S."/>
            <person name="Bowler C."/>
            <person name="Dieckmann C.L."/>
            <person name="Gladyshev V.N."/>
            <person name="Green P."/>
            <person name="Jorgensen R."/>
            <person name="Mayfield S."/>
            <person name="Mueller-Roeber B."/>
            <person name="Rajamani S."/>
            <person name="Sayre R.T."/>
            <person name="Brokstein P."/>
            <person name="Dubchak I."/>
            <person name="Goodstein D."/>
            <person name="Hornick L."/>
            <person name="Huang Y.W."/>
            <person name="Jhaveri J."/>
            <person name="Luo Y."/>
            <person name="Martinez D."/>
            <person name="Ngau W.C."/>
            <person name="Otillar B."/>
            <person name="Poliakov A."/>
            <person name="Porter A."/>
            <person name="Szajkowski L."/>
            <person name="Werner G."/>
            <person name="Zhou K."/>
            <person name="Grigoriev I.V."/>
            <person name="Rokhsar D.S."/>
            <person name="Grossman A.R."/>
        </authorList>
    </citation>
    <scope>NUCLEOTIDE SEQUENCE [LARGE SCALE GENOMIC DNA]</scope>
    <source>
        <strain evidence="8">CC-503</strain>
    </source>
</reference>
<dbReference type="Pfam" id="PF22486">
    <property type="entry name" value="MATH_2"/>
    <property type="match status" value="1"/>
</dbReference>
<evidence type="ECO:0000256" key="2">
    <source>
        <dbReference type="ARBA" id="ARBA00022737"/>
    </source>
</evidence>
<dbReference type="AlphaFoldDB" id="A0A2K3E7W1"/>
<evidence type="ECO:0000256" key="4">
    <source>
        <dbReference type="SAM" id="MobiDB-lite"/>
    </source>
</evidence>
<feature type="domain" description="MATH" evidence="6">
    <location>
        <begin position="5"/>
        <end position="130"/>
    </location>
</feature>
<dbReference type="InterPro" id="IPR000210">
    <property type="entry name" value="BTB/POZ_dom"/>
</dbReference>
<dbReference type="STRING" id="3055.A0A2K3E7W1"/>
<feature type="domain" description="BTB" evidence="5">
    <location>
        <begin position="239"/>
        <end position="310"/>
    </location>
</feature>
<dbReference type="RefSeq" id="XP_042928836.1">
    <property type="nucleotide sequence ID" value="XM_043058922.1"/>
</dbReference>
<dbReference type="GO" id="GO:0031625">
    <property type="term" value="F:ubiquitin protein ligase binding"/>
    <property type="evidence" value="ECO:0000318"/>
    <property type="project" value="GO_Central"/>
</dbReference>
<feature type="compositionally biased region" description="Gly residues" evidence="4">
    <location>
        <begin position="195"/>
        <end position="214"/>
    </location>
</feature>